<evidence type="ECO:0000313" key="3">
    <source>
        <dbReference type="Proteomes" id="UP001165083"/>
    </source>
</evidence>
<feature type="region of interest" description="Disordered" evidence="1">
    <location>
        <begin position="1"/>
        <end position="22"/>
    </location>
</feature>
<dbReference type="SUPFAM" id="SSF49879">
    <property type="entry name" value="SMAD/FHA domain"/>
    <property type="match status" value="1"/>
</dbReference>
<dbReference type="InterPro" id="IPR008984">
    <property type="entry name" value="SMAD_FHA_dom_sf"/>
</dbReference>
<evidence type="ECO:0000313" key="2">
    <source>
        <dbReference type="EMBL" id="GMF09690.1"/>
    </source>
</evidence>
<evidence type="ECO:0000256" key="1">
    <source>
        <dbReference type="SAM" id="MobiDB-lite"/>
    </source>
</evidence>
<dbReference type="AlphaFoldDB" id="A0A9W6TC62"/>
<gene>
    <name evidence="2" type="ORF">Plil01_000057300</name>
</gene>
<reference evidence="2" key="1">
    <citation type="submission" date="2023-04" db="EMBL/GenBank/DDBJ databases">
        <title>Phytophthora lilii NBRC 32176.</title>
        <authorList>
            <person name="Ichikawa N."/>
            <person name="Sato H."/>
            <person name="Tonouchi N."/>
        </authorList>
    </citation>
    <scope>NUCLEOTIDE SEQUENCE</scope>
    <source>
        <strain evidence="2">NBRC 32176</strain>
    </source>
</reference>
<keyword evidence="3" id="KW-1185">Reference proteome</keyword>
<dbReference type="EMBL" id="BSXW01000016">
    <property type="protein sequence ID" value="GMF09690.1"/>
    <property type="molecule type" value="Genomic_DNA"/>
</dbReference>
<proteinExistence type="predicted"/>
<sequence>MTVKTEKNEEEEPAQPWGRFTLVSKDPVEERDHIDFSNKVTTIGRNKRHCDIVVNQPFISSVVRQPSSLHFGTAGIYIKWEKLTSDGDKMVLIGLDSIAS</sequence>
<dbReference type="OrthoDB" id="21204at2759"/>
<accession>A0A9W6TC62</accession>
<dbReference type="Gene3D" id="2.60.200.20">
    <property type="match status" value="1"/>
</dbReference>
<protein>
    <submittedName>
        <fullName evidence="2">Unnamed protein product</fullName>
    </submittedName>
</protein>
<name>A0A9W6TC62_9STRA</name>
<organism evidence="2 3">
    <name type="scientific">Phytophthora lilii</name>
    <dbReference type="NCBI Taxonomy" id="2077276"/>
    <lineage>
        <taxon>Eukaryota</taxon>
        <taxon>Sar</taxon>
        <taxon>Stramenopiles</taxon>
        <taxon>Oomycota</taxon>
        <taxon>Peronosporomycetes</taxon>
        <taxon>Peronosporales</taxon>
        <taxon>Peronosporaceae</taxon>
        <taxon>Phytophthora</taxon>
    </lineage>
</organism>
<comment type="caution">
    <text evidence="2">The sequence shown here is derived from an EMBL/GenBank/DDBJ whole genome shotgun (WGS) entry which is preliminary data.</text>
</comment>
<dbReference type="Proteomes" id="UP001165083">
    <property type="component" value="Unassembled WGS sequence"/>
</dbReference>